<accession>A0ABN7W8A1</accession>
<evidence type="ECO:0000313" key="1">
    <source>
        <dbReference type="EMBL" id="CAG8820760.1"/>
    </source>
</evidence>
<organism evidence="1 2">
    <name type="scientific">Gigaspora margarita</name>
    <dbReference type="NCBI Taxonomy" id="4874"/>
    <lineage>
        <taxon>Eukaryota</taxon>
        <taxon>Fungi</taxon>
        <taxon>Fungi incertae sedis</taxon>
        <taxon>Mucoromycota</taxon>
        <taxon>Glomeromycotina</taxon>
        <taxon>Glomeromycetes</taxon>
        <taxon>Diversisporales</taxon>
        <taxon>Gigasporaceae</taxon>
        <taxon>Gigaspora</taxon>
    </lineage>
</organism>
<protein>
    <submittedName>
        <fullName evidence="1">45578_t:CDS:1</fullName>
    </submittedName>
</protein>
<dbReference type="Proteomes" id="UP000789901">
    <property type="component" value="Unassembled WGS sequence"/>
</dbReference>
<comment type="caution">
    <text evidence="1">The sequence shown here is derived from an EMBL/GenBank/DDBJ whole genome shotgun (WGS) entry which is preliminary data.</text>
</comment>
<sequence length="48" mass="5603">MSSNKLPTDEDVSELLKISRVHNTDKCMTKWLRAVNESKHEKLFENIS</sequence>
<proteinExistence type="predicted"/>
<name>A0ABN7W8A1_GIGMA</name>
<feature type="non-terminal residue" evidence="1">
    <location>
        <position position="48"/>
    </location>
</feature>
<dbReference type="EMBL" id="CAJVQB010034143">
    <property type="protein sequence ID" value="CAG8820760.1"/>
    <property type="molecule type" value="Genomic_DNA"/>
</dbReference>
<evidence type="ECO:0000313" key="2">
    <source>
        <dbReference type="Proteomes" id="UP000789901"/>
    </source>
</evidence>
<keyword evidence="2" id="KW-1185">Reference proteome</keyword>
<gene>
    <name evidence="1" type="ORF">GMARGA_LOCUS27661</name>
</gene>
<reference evidence="1 2" key="1">
    <citation type="submission" date="2021-06" db="EMBL/GenBank/DDBJ databases">
        <authorList>
            <person name="Kallberg Y."/>
            <person name="Tangrot J."/>
            <person name="Rosling A."/>
        </authorList>
    </citation>
    <scope>NUCLEOTIDE SEQUENCE [LARGE SCALE GENOMIC DNA]</scope>
    <source>
        <strain evidence="1 2">120-4 pot B 10/14</strain>
    </source>
</reference>